<dbReference type="Pfam" id="PF03840">
    <property type="entry name" value="SecG"/>
    <property type="match status" value="1"/>
</dbReference>
<dbReference type="NCBIfam" id="TIGR00810">
    <property type="entry name" value="secG"/>
    <property type="match status" value="1"/>
</dbReference>
<comment type="similarity">
    <text evidence="2 10">Belongs to the SecG family.</text>
</comment>
<keyword evidence="7 10" id="KW-1133">Transmembrane helix</keyword>
<evidence type="ECO:0000256" key="10">
    <source>
        <dbReference type="RuleBase" id="RU365087"/>
    </source>
</evidence>
<evidence type="ECO:0000313" key="11">
    <source>
        <dbReference type="EMBL" id="ERK45741.1"/>
    </source>
</evidence>
<dbReference type="GO" id="GO:0009306">
    <property type="term" value="P:protein secretion"/>
    <property type="evidence" value="ECO:0007669"/>
    <property type="project" value="UniProtKB-UniRule"/>
</dbReference>
<keyword evidence="4 10" id="KW-1003">Cell membrane</keyword>
<keyword evidence="6 10" id="KW-0653">Protein transport</keyword>
<dbReference type="EMBL" id="AWVI01000039">
    <property type="protein sequence ID" value="ERK45741.1"/>
    <property type="molecule type" value="Genomic_DNA"/>
</dbReference>
<comment type="caution">
    <text evidence="11">The sequence shown here is derived from an EMBL/GenBank/DDBJ whole genome shotgun (WGS) entry which is preliminary data.</text>
</comment>
<evidence type="ECO:0000256" key="8">
    <source>
        <dbReference type="ARBA" id="ARBA00023010"/>
    </source>
</evidence>
<evidence type="ECO:0000256" key="4">
    <source>
        <dbReference type="ARBA" id="ARBA00022475"/>
    </source>
</evidence>
<evidence type="ECO:0000256" key="6">
    <source>
        <dbReference type="ARBA" id="ARBA00022927"/>
    </source>
</evidence>
<dbReference type="GO" id="GO:0043952">
    <property type="term" value="P:protein transport by the Sec complex"/>
    <property type="evidence" value="ECO:0007669"/>
    <property type="project" value="TreeGrafter"/>
</dbReference>
<comment type="subcellular location">
    <subcellularLocation>
        <location evidence="1 10">Cell membrane</location>
        <topology evidence="1 10">Multi-pass membrane protein</topology>
    </subcellularLocation>
</comment>
<name>U2PNM7_9FIRM</name>
<feature type="transmembrane region" description="Helical" evidence="10">
    <location>
        <begin position="66"/>
        <end position="87"/>
    </location>
</feature>
<evidence type="ECO:0000256" key="7">
    <source>
        <dbReference type="ARBA" id="ARBA00022989"/>
    </source>
</evidence>
<dbReference type="GO" id="GO:0065002">
    <property type="term" value="P:intracellular protein transmembrane transport"/>
    <property type="evidence" value="ECO:0007669"/>
    <property type="project" value="TreeGrafter"/>
</dbReference>
<comment type="function">
    <text evidence="10">Involved in protein export. Participates in an early event of protein translocation.</text>
</comment>
<feature type="transmembrane region" description="Helical" evidence="10">
    <location>
        <begin position="16"/>
        <end position="34"/>
    </location>
</feature>
<keyword evidence="5 10" id="KW-0812">Transmembrane</keyword>
<keyword evidence="9 10" id="KW-0472">Membrane</keyword>
<organism evidence="11 12">
    <name type="scientific">Faecalitalea cylindroides ATCC 27803</name>
    <dbReference type="NCBI Taxonomy" id="649755"/>
    <lineage>
        <taxon>Bacteria</taxon>
        <taxon>Bacillati</taxon>
        <taxon>Bacillota</taxon>
        <taxon>Erysipelotrichia</taxon>
        <taxon>Erysipelotrichales</taxon>
        <taxon>Erysipelotrichaceae</taxon>
        <taxon>Faecalitalea</taxon>
    </lineage>
</organism>
<dbReference type="HOGENOM" id="CLU_094156_6_1_9"/>
<dbReference type="GO" id="GO:0005886">
    <property type="term" value="C:plasma membrane"/>
    <property type="evidence" value="ECO:0007669"/>
    <property type="project" value="UniProtKB-SubCell"/>
</dbReference>
<evidence type="ECO:0000256" key="2">
    <source>
        <dbReference type="ARBA" id="ARBA00008445"/>
    </source>
</evidence>
<evidence type="ECO:0000256" key="3">
    <source>
        <dbReference type="ARBA" id="ARBA00022448"/>
    </source>
</evidence>
<dbReference type="PRINTS" id="PR01651">
    <property type="entry name" value="SECGEXPORT"/>
</dbReference>
<dbReference type="PATRIC" id="fig|649755.3.peg.775"/>
<protein>
    <recommendedName>
        <fullName evidence="10">Protein-export membrane protein SecG</fullName>
    </recommendedName>
</protein>
<evidence type="ECO:0000256" key="9">
    <source>
        <dbReference type="ARBA" id="ARBA00023136"/>
    </source>
</evidence>
<evidence type="ECO:0000313" key="12">
    <source>
        <dbReference type="Proteomes" id="UP000016658"/>
    </source>
</evidence>
<dbReference type="GO" id="GO:0015450">
    <property type="term" value="F:protein-transporting ATPase activity"/>
    <property type="evidence" value="ECO:0007669"/>
    <property type="project" value="UniProtKB-UniRule"/>
</dbReference>
<keyword evidence="3 10" id="KW-0813">Transport</keyword>
<sequence>MIQSRNVERVNKMEDILNVILMCLSAVIIILVLLQSGKSDGLSAAFTGSGDLNLFAVTKERGPEKFISRMTLVCGIVFFALVIALQIV</sequence>
<dbReference type="InterPro" id="IPR004692">
    <property type="entry name" value="SecG"/>
</dbReference>
<reference evidence="11 12" key="1">
    <citation type="submission" date="2013-06" db="EMBL/GenBank/DDBJ databases">
        <authorList>
            <person name="Weinstock G."/>
            <person name="Sodergren E."/>
            <person name="Lobos E.A."/>
            <person name="Fulton L."/>
            <person name="Fulton R."/>
            <person name="Courtney L."/>
            <person name="Fronick C."/>
            <person name="O'Laughlin M."/>
            <person name="Godfrey J."/>
            <person name="Wilson R.M."/>
            <person name="Miner T."/>
            <person name="Farmer C."/>
            <person name="Delehaunty K."/>
            <person name="Cordes M."/>
            <person name="Minx P."/>
            <person name="Tomlinson C."/>
            <person name="Chen J."/>
            <person name="Wollam A."/>
            <person name="Pepin K.H."/>
            <person name="Bhonagiri V."/>
            <person name="Zhang X."/>
            <person name="Warren W."/>
            <person name="Mitreva M."/>
            <person name="Mardis E.R."/>
            <person name="Wilson R.K."/>
        </authorList>
    </citation>
    <scope>NUCLEOTIDE SEQUENCE [LARGE SCALE GENOMIC DNA]</scope>
    <source>
        <strain evidence="11 12">ATCC 27803</strain>
    </source>
</reference>
<proteinExistence type="inferred from homology"/>
<dbReference type="Proteomes" id="UP000016658">
    <property type="component" value="Unassembled WGS sequence"/>
</dbReference>
<keyword evidence="8 10" id="KW-0811">Translocation</keyword>
<dbReference type="AlphaFoldDB" id="U2PNM7"/>
<accession>U2PNM7</accession>
<gene>
    <name evidence="11" type="ORF">HMPREF0367_00841</name>
</gene>
<dbReference type="PANTHER" id="PTHR34182">
    <property type="entry name" value="PROTEIN-EXPORT MEMBRANE PROTEIN SECG"/>
    <property type="match status" value="1"/>
</dbReference>
<evidence type="ECO:0000256" key="5">
    <source>
        <dbReference type="ARBA" id="ARBA00022692"/>
    </source>
</evidence>
<dbReference type="PANTHER" id="PTHR34182:SF1">
    <property type="entry name" value="PROTEIN-EXPORT MEMBRANE PROTEIN SECG"/>
    <property type="match status" value="1"/>
</dbReference>
<evidence type="ECO:0000256" key="1">
    <source>
        <dbReference type="ARBA" id="ARBA00004651"/>
    </source>
</evidence>